<proteinExistence type="predicted"/>
<dbReference type="AlphaFoldDB" id="A0A8J2JA07"/>
<accession>A0A8J2JA07</accession>
<name>A0A8J2JA07_9HEXA</name>
<dbReference type="EMBL" id="CAJVCH010038188">
    <property type="protein sequence ID" value="CAG7716380.1"/>
    <property type="molecule type" value="Genomic_DNA"/>
</dbReference>
<gene>
    <name evidence="1" type="ORF">AFUS01_LOCUS5893</name>
</gene>
<reference evidence="1" key="1">
    <citation type="submission" date="2021-06" db="EMBL/GenBank/DDBJ databases">
        <authorList>
            <person name="Hodson N. C."/>
            <person name="Mongue J. A."/>
            <person name="Jaron S. K."/>
        </authorList>
    </citation>
    <scope>NUCLEOTIDE SEQUENCE</scope>
</reference>
<evidence type="ECO:0000313" key="2">
    <source>
        <dbReference type="Proteomes" id="UP000708208"/>
    </source>
</evidence>
<sequence length="92" mass="10194">MLHTVGRHLVRPVSKENLQGRATCKKLGTGTVNILSINGTSCYTVTTRKWRQVFALYCKSAVLSVSKNDEIYNVDMISMTAICINFLPSNAN</sequence>
<dbReference type="Proteomes" id="UP000708208">
    <property type="component" value="Unassembled WGS sequence"/>
</dbReference>
<evidence type="ECO:0000313" key="1">
    <source>
        <dbReference type="EMBL" id="CAG7716380.1"/>
    </source>
</evidence>
<organism evidence="1 2">
    <name type="scientific">Allacma fusca</name>
    <dbReference type="NCBI Taxonomy" id="39272"/>
    <lineage>
        <taxon>Eukaryota</taxon>
        <taxon>Metazoa</taxon>
        <taxon>Ecdysozoa</taxon>
        <taxon>Arthropoda</taxon>
        <taxon>Hexapoda</taxon>
        <taxon>Collembola</taxon>
        <taxon>Symphypleona</taxon>
        <taxon>Sminthuridae</taxon>
        <taxon>Allacma</taxon>
    </lineage>
</organism>
<keyword evidence="2" id="KW-1185">Reference proteome</keyword>
<protein>
    <submittedName>
        <fullName evidence="1">Uncharacterized protein</fullName>
    </submittedName>
</protein>
<comment type="caution">
    <text evidence="1">The sequence shown here is derived from an EMBL/GenBank/DDBJ whole genome shotgun (WGS) entry which is preliminary data.</text>
</comment>